<dbReference type="AlphaFoldDB" id="A0A7X2L545"/>
<organism evidence="2 3">
    <name type="scientific">Paenibacillus monticola</name>
    <dbReference type="NCBI Taxonomy" id="2666075"/>
    <lineage>
        <taxon>Bacteria</taxon>
        <taxon>Bacillati</taxon>
        <taxon>Bacillota</taxon>
        <taxon>Bacilli</taxon>
        <taxon>Bacillales</taxon>
        <taxon>Paenibacillaceae</taxon>
        <taxon>Paenibacillus</taxon>
    </lineage>
</organism>
<evidence type="ECO:0000313" key="3">
    <source>
        <dbReference type="Proteomes" id="UP000463051"/>
    </source>
</evidence>
<dbReference type="CDD" id="cd02142">
    <property type="entry name" value="McbC_SagB-like_oxidoreductase"/>
    <property type="match status" value="1"/>
</dbReference>
<name>A0A7X2L545_9BACL</name>
<dbReference type="InterPro" id="IPR052544">
    <property type="entry name" value="Bacteriocin_Proc_Enz"/>
</dbReference>
<protein>
    <submittedName>
        <fullName evidence="2">SagB/ThcOx family dehydrogenase</fullName>
    </submittedName>
</protein>
<dbReference type="InterPro" id="IPR029479">
    <property type="entry name" value="Nitroreductase"/>
</dbReference>
<comment type="caution">
    <text evidence="2">The sequence shown here is derived from an EMBL/GenBank/DDBJ whole genome shotgun (WGS) entry which is preliminary data.</text>
</comment>
<dbReference type="EMBL" id="WJXB01000021">
    <property type="protein sequence ID" value="MRN57174.1"/>
    <property type="molecule type" value="Genomic_DNA"/>
</dbReference>
<dbReference type="PANTHER" id="PTHR43745:SF2">
    <property type="entry name" value="NITROREDUCTASE MJ1384-RELATED"/>
    <property type="match status" value="1"/>
</dbReference>
<dbReference type="SUPFAM" id="SSF55469">
    <property type="entry name" value="FMN-dependent nitroreductase-like"/>
    <property type="match status" value="1"/>
</dbReference>
<dbReference type="Proteomes" id="UP000463051">
    <property type="component" value="Unassembled WGS sequence"/>
</dbReference>
<accession>A0A7X2L545</accession>
<evidence type="ECO:0000313" key="2">
    <source>
        <dbReference type="EMBL" id="MRN57174.1"/>
    </source>
</evidence>
<feature type="domain" description="Nitroreductase" evidence="1">
    <location>
        <begin position="148"/>
        <end position="321"/>
    </location>
</feature>
<sequence>MDEEREKIYYWKNDIRWNIEDGILDIESRKYKGFPVSIFSQLYHDFLKGKPEGEMEEYFSQYERRETRIMKLFVQDLIANNLLVSAIAAPQELFQSQYQFIKDDYPDHFFLVKENVEEYVEEKQRRFDSMQDSNSILHMNNVNLPDVIHRRASTRRFDVGKKVSMQLFNNLMSSMCQKPNEENITYYYPSAGGLYPINIYVFVKEGRVEGVSGGLYILNPAKHALVPHQLDVDINSDAQYFTNKEIAKGSAFTIYFTYDGEVNMQKYKGQGYYYGILETGILMGLVSYYAEYLGLGSCIIGDLEFRKIEPYFKLKTNEVYMQSIELGMKVMIP</sequence>
<keyword evidence="3" id="KW-1185">Reference proteome</keyword>
<gene>
    <name evidence="2" type="ORF">GJB61_29995</name>
</gene>
<dbReference type="Gene3D" id="3.40.109.10">
    <property type="entry name" value="NADH Oxidase"/>
    <property type="match status" value="1"/>
</dbReference>
<dbReference type="InterPro" id="IPR020051">
    <property type="entry name" value="SagB-type_dehydrogenase"/>
</dbReference>
<proteinExistence type="predicted"/>
<dbReference type="InterPro" id="IPR000415">
    <property type="entry name" value="Nitroreductase-like"/>
</dbReference>
<dbReference type="Pfam" id="PF00881">
    <property type="entry name" value="Nitroreductase"/>
    <property type="match status" value="1"/>
</dbReference>
<reference evidence="2 3" key="1">
    <citation type="submission" date="2019-11" db="EMBL/GenBank/DDBJ databases">
        <title>Paenibacillus monticola sp. nov., a novel PGPR strain isolated from mountain sample in China.</title>
        <authorList>
            <person name="Zhao Q."/>
            <person name="Li H.-P."/>
            <person name="Zhang J.-L."/>
        </authorList>
    </citation>
    <scope>NUCLEOTIDE SEQUENCE [LARGE SCALE GENOMIC DNA]</scope>
    <source>
        <strain evidence="2 3">LC-T2</strain>
    </source>
</reference>
<evidence type="ECO:0000259" key="1">
    <source>
        <dbReference type="Pfam" id="PF00881"/>
    </source>
</evidence>
<dbReference type="PANTHER" id="PTHR43745">
    <property type="entry name" value="NITROREDUCTASE MJ1384-RELATED"/>
    <property type="match status" value="1"/>
</dbReference>
<dbReference type="NCBIfam" id="TIGR03605">
    <property type="entry name" value="antibiot_sagB"/>
    <property type="match status" value="1"/>
</dbReference>
<dbReference type="GO" id="GO:0016491">
    <property type="term" value="F:oxidoreductase activity"/>
    <property type="evidence" value="ECO:0007669"/>
    <property type="project" value="InterPro"/>
</dbReference>